<sequence>MALWQNSDQPGSKPEQKDNRMEISRNFAQQRRGQNHEEKEIQDKKLLNFPRQKVAQVRGSGNSKKAEKQRKT</sequence>
<dbReference type="Proteomes" id="UP000828941">
    <property type="component" value="Chromosome 10"/>
</dbReference>
<accession>A0ACB9M2D7</accession>
<keyword evidence="2" id="KW-1185">Reference proteome</keyword>
<gene>
    <name evidence="1" type="ORF">L6164_025919</name>
</gene>
<evidence type="ECO:0000313" key="2">
    <source>
        <dbReference type="Proteomes" id="UP000828941"/>
    </source>
</evidence>
<protein>
    <submittedName>
        <fullName evidence="1">Uncharacterized protein</fullName>
    </submittedName>
</protein>
<proteinExistence type="predicted"/>
<organism evidence="1 2">
    <name type="scientific">Bauhinia variegata</name>
    <name type="common">Purple orchid tree</name>
    <name type="synonym">Phanera variegata</name>
    <dbReference type="NCBI Taxonomy" id="167791"/>
    <lineage>
        <taxon>Eukaryota</taxon>
        <taxon>Viridiplantae</taxon>
        <taxon>Streptophyta</taxon>
        <taxon>Embryophyta</taxon>
        <taxon>Tracheophyta</taxon>
        <taxon>Spermatophyta</taxon>
        <taxon>Magnoliopsida</taxon>
        <taxon>eudicotyledons</taxon>
        <taxon>Gunneridae</taxon>
        <taxon>Pentapetalae</taxon>
        <taxon>rosids</taxon>
        <taxon>fabids</taxon>
        <taxon>Fabales</taxon>
        <taxon>Fabaceae</taxon>
        <taxon>Cercidoideae</taxon>
        <taxon>Cercideae</taxon>
        <taxon>Bauhiniinae</taxon>
        <taxon>Bauhinia</taxon>
    </lineage>
</organism>
<dbReference type="EMBL" id="CM039435">
    <property type="protein sequence ID" value="KAI4318111.1"/>
    <property type="molecule type" value="Genomic_DNA"/>
</dbReference>
<name>A0ACB9M2D7_BAUVA</name>
<reference evidence="1 2" key="1">
    <citation type="journal article" date="2022" name="DNA Res.">
        <title>Chromosomal-level genome assembly of the orchid tree Bauhinia variegata (Leguminosae; Cercidoideae) supports the allotetraploid origin hypothesis of Bauhinia.</title>
        <authorList>
            <person name="Zhong Y."/>
            <person name="Chen Y."/>
            <person name="Zheng D."/>
            <person name="Pang J."/>
            <person name="Liu Y."/>
            <person name="Luo S."/>
            <person name="Meng S."/>
            <person name="Qian L."/>
            <person name="Wei D."/>
            <person name="Dai S."/>
            <person name="Zhou R."/>
        </authorList>
    </citation>
    <scope>NUCLEOTIDE SEQUENCE [LARGE SCALE GENOMIC DNA]</scope>
    <source>
        <strain evidence="1">BV-YZ2020</strain>
    </source>
</reference>
<comment type="caution">
    <text evidence="1">The sequence shown here is derived from an EMBL/GenBank/DDBJ whole genome shotgun (WGS) entry which is preliminary data.</text>
</comment>
<evidence type="ECO:0000313" key="1">
    <source>
        <dbReference type="EMBL" id="KAI4318111.1"/>
    </source>
</evidence>